<proteinExistence type="predicted"/>
<sequence length="50" mass="5470">MSVATKLFVTDATGQLDRLVIEMVPASAIVAGVRNPAEDLEPQRRFTKRA</sequence>
<dbReference type="AlphaFoldDB" id="A0A511XNL9"/>
<evidence type="ECO:0000313" key="1">
    <source>
        <dbReference type="EMBL" id="GEN64499.1"/>
    </source>
</evidence>
<dbReference type="EMBL" id="BJYG01000043">
    <property type="protein sequence ID" value="GEN64499.1"/>
    <property type="molecule type" value="Genomic_DNA"/>
</dbReference>
<evidence type="ECO:0000313" key="2">
    <source>
        <dbReference type="Proteomes" id="UP000321746"/>
    </source>
</evidence>
<dbReference type="RefSeq" id="WP_173572134.1">
    <property type="nucleotide sequence ID" value="NZ_BJYG01000043.1"/>
</dbReference>
<dbReference type="Proteomes" id="UP000321746">
    <property type="component" value="Unassembled WGS sequence"/>
</dbReference>
<keyword evidence="2" id="KW-1185">Reference proteome</keyword>
<comment type="caution">
    <text evidence="1">The sequence shown here is derived from an EMBL/GenBank/DDBJ whole genome shotgun (WGS) entry which is preliminary data.</text>
</comment>
<protein>
    <submittedName>
        <fullName evidence="1">Uncharacterized protein</fullName>
    </submittedName>
</protein>
<gene>
    <name evidence="1" type="ORF">AOE01nite_27230</name>
</gene>
<accession>A0A511XNL9</accession>
<reference evidence="1 2" key="1">
    <citation type="submission" date="2019-07" db="EMBL/GenBank/DDBJ databases">
        <title>Whole genome shotgun sequence of Acetobacter oeni NBRC 105207.</title>
        <authorList>
            <person name="Hosoyama A."/>
            <person name="Uohara A."/>
            <person name="Ohji S."/>
            <person name="Ichikawa N."/>
        </authorList>
    </citation>
    <scope>NUCLEOTIDE SEQUENCE [LARGE SCALE GENOMIC DNA]</scope>
    <source>
        <strain evidence="1 2">NBRC 105207</strain>
    </source>
</reference>
<name>A0A511XNL9_9PROT</name>
<organism evidence="1 2">
    <name type="scientific">Acetobacter oeni</name>
    <dbReference type="NCBI Taxonomy" id="304077"/>
    <lineage>
        <taxon>Bacteria</taxon>
        <taxon>Pseudomonadati</taxon>
        <taxon>Pseudomonadota</taxon>
        <taxon>Alphaproteobacteria</taxon>
        <taxon>Acetobacterales</taxon>
        <taxon>Acetobacteraceae</taxon>
        <taxon>Acetobacter</taxon>
    </lineage>
</organism>